<dbReference type="GO" id="GO:0043190">
    <property type="term" value="C:ATP-binding cassette (ABC) transporter complex"/>
    <property type="evidence" value="ECO:0007669"/>
    <property type="project" value="InterPro"/>
</dbReference>
<dbReference type="PANTHER" id="PTHR30290:SF9">
    <property type="entry name" value="OLIGOPEPTIDE-BINDING PROTEIN APPA"/>
    <property type="match status" value="1"/>
</dbReference>
<keyword evidence="3" id="KW-0732">Signal</keyword>
<comment type="similarity">
    <text evidence="1">Belongs to the bacterial solute-binding protein 5 family.</text>
</comment>
<dbReference type="AlphaFoldDB" id="A0A6J6JMB9"/>
<dbReference type="InterPro" id="IPR023765">
    <property type="entry name" value="SBP_5_CS"/>
</dbReference>
<evidence type="ECO:0000256" key="1">
    <source>
        <dbReference type="ARBA" id="ARBA00005695"/>
    </source>
</evidence>
<evidence type="ECO:0000259" key="4">
    <source>
        <dbReference type="Pfam" id="PF00496"/>
    </source>
</evidence>
<proteinExistence type="inferred from homology"/>
<protein>
    <submittedName>
        <fullName evidence="5">Unannotated protein</fullName>
    </submittedName>
</protein>
<dbReference type="Gene3D" id="3.10.105.10">
    <property type="entry name" value="Dipeptide-binding Protein, Domain 3"/>
    <property type="match status" value="1"/>
</dbReference>
<dbReference type="EMBL" id="CAEZVZ010000016">
    <property type="protein sequence ID" value="CAB4638136.1"/>
    <property type="molecule type" value="Genomic_DNA"/>
</dbReference>
<dbReference type="InterPro" id="IPR030678">
    <property type="entry name" value="Peptide/Ni-bd"/>
</dbReference>
<keyword evidence="2" id="KW-0813">Transport</keyword>
<dbReference type="PROSITE" id="PS01040">
    <property type="entry name" value="SBP_BACTERIAL_5"/>
    <property type="match status" value="1"/>
</dbReference>
<evidence type="ECO:0000256" key="3">
    <source>
        <dbReference type="ARBA" id="ARBA00022729"/>
    </source>
</evidence>
<gene>
    <name evidence="5" type="ORF">UFOPK2162_00201</name>
</gene>
<dbReference type="SUPFAM" id="SSF53850">
    <property type="entry name" value="Periplasmic binding protein-like II"/>
    <property type="match status" value="1"/>
</dbReference>
<dbReference type="Gene3D" id="3.40.190.10">
    <property type="entry name" value="Periplasmic binding protein-like II"/>
    <property type="match status" value="1"/>
</dbReference>
<dbReference type="GO" id="GO:1904680">
    <property type="term" value="F:peptide transmembrane transporter activity"/>
    <property type="evidence" value="ECO:0007669"/>
    <property type="project" value="TreeGrafter"/>
</dbReference>
<evidence type="ECO:0000313" key="5">
    <source>
        <dbReference type="EMBL" id="CAB4638136.1"/>
    </source>
</evidence>
<dbReference type="GO" id="GO:0015833">
    <property type="term" value="P:peptide transport"/>
    <property type="evidence" value="ECO:0007669"/>
    <property type="project" value="TreeGrafter"/>
</dbReference>
<dbReference type="GO" id="GO:0042597">
    <property type="term" value="C:periplasmic space"/>
    <property type="evidence" value="ECO:0007669"/>
    <property type="project" value="UniProtKB-ARBA"/>
</dbReference>
<dbReference type="PIRSF" id="PIRSF002741">
    <property type="entry name" value="MppA"/>
    <property type="match status" value="1"/>
</dbReference>
<accession>A0A6J6JMB9</accession>
<dbReference type="InterPro" id="IPR000914">
    <property type="entry name" value="SBP_5_dom"/>
</dbReference>
<dbReference type="InterPro" id="IPR039424">
    <property type="entry name" value="SBP_5"/>
</dbReference>
<name>A0A6J6JMB9_9ZZZZ</name>
<evidence type="ECO:0000256" key="2">
    <source>
        <dbReference type="ARBA" id="ARBA00022448"/>
    </source>
</evidence>
<dbReference type="PANTHER" id="PTHR30290">
    <property type="entry name" value="PERIPLASMIC BINDING COMPONENT OF ABC TRANSPORTER"/>
    <property type="match status" value="1"/>
</dbReference>
<feature type="domain" description="Solute-binding protein family 5" evidence="4">
    <location>
        <begin position="78"/>
        <end position="428"/>
    </location>
</feature>
<reference evidence="5" key="1">
    <citation type="submission" date="2020-05" db="EMBL/GenBank/DDBJ databases">
        <authorList>
            <person name="Chiriac C."/>
            <person name="Salcher M."/>
            <person name="Ghai R."/>
            <person name="Kavagutti S V."/>
        </authorList>
    </citation>
    <scope>NUCLEOTIDE SEQUENCE</scope>
</reference>
<organism evidence="5">
    <name type="scientific">freshwater metagenome</name>
    <dbReference type="NCBI Taxonomy" id="449393"/>
    <lineage>
        <taxon>unclassified sequences</taxon>
        <taxon>metagenomes</taxon>
        <taxon>ecological metagenomes</taxon>
    </lineage>
</organism>
<dbReference type="Pfam" id="PF00496">
    <property type="entry name" value="SBP_bac_5"/>
    <property type="match status" value="1"/>
</dbReference>
<sequence>MKGESVKRKKLAIAALAASLAVGTLAAQPAKAASTSLVIGSVLDIDKLDPHTATNFGTVRALGLVYSSLVEVGPANKLKTGLATAWQFSADGKTLRLTLREGVKFHDGSAFDAVDAKASLERILDTKTGAAARANIATITSISAAGRYLTLTLSVPNVPILAALDGVNMAMLSSADIAAGKVGGTNKPNGTGPFKYESWEPTQSVKLSANPTYWMGEPKISDITIRVIPTEASILSAMNAGTIQFGIVTDPLIAKQVNARNLKLFKTPALGYYALQLNNKVAPFNDKNVRLAVQCAIDRQEVINTAMLGQGAISGPITSPAYRSSTTARPCPKADLAKAKSYLAASGKTDVTFKALVTSTGWATSVAMAQNIKAQLAKAGITMELDITDQATYVPRWLAADYVATLANNGGRIDPDTMYTRYFTSTGNLNKVATYSSATLDANFLKGKSSSKTSIRTEAYTAISKELEDNAVWVWLATPYEYRITAKNLKNFTALATGSLLPLRSASLG</sequence>
<dbReference type="Gene3D" id="3.90.76.10">
    <property type="entry name" value="Dipeptide-binding Protein, Domain 1"/>
    <property type="match status" value="1"/>
</dbReference>